<dbReference type="CDD" id="cd00118">
    <property type="entry name" value="LysM"/>
    <property type="match status" value="1"/>
</dbReference>
<keyword evidence="4" id="KW-1185">Reference proteome</keyword>
<dbReference type="SMART" id="SM00257">
    <property type="entry name" value="LysM"/>
    <property type="match status" value="2"/>
</dbReference>
<dbReference type="PANTHER" id="PTHR33734">
    <property type="entry name" value="LYSM DOMAIN-CONTAINING GPI-ANCHORED PROTEIN 2"/>
    <property type="match status" value="1"/>
</dbReference>
<accession>A0A067L0M1</accession>
<dbReference type="Gene3D" id="3.10.350.10">
    <property type="entry name" value="LysM domain"/>
    <property type="match status" value="2"/>
</dbReference>
<protein>
    <recommendedName>
        <fullName evidence="2">LysM domain-containing protein</fullName>
    </recommendedName>
</protein>
<dbReference type="PANTHER" id="PTHR33734:SF11">
    <property type="entry name" value="LYSM DOMAIN-CONTAINING GPI-ANCHORED PROTEIN 2"/>
    <property type="match status" value="1"/>
</dbReference>
<evidence type="ECO:0000256" key="1">
    <source>
        <dbReference type="SAM" id="SignalP"/>
    </source>
</evidence>
<evidence type="ECO:0000313" key="4">
    <source>
        <dbReference type="Proteomes" id="UP000027138"/>
    </source>
</evidence>
<keyword evidence="1" id="KW-0732">Signal</keyword>
<dbReference type="AlphaFoldDB" id="A0A067L0M1"/>
<gene>
    <name evidence="3" type="ORF">JCGZ_03079</name>
</gene>
<dbReference type="Proteomes" id="UP000027138">
    <property type="component" value="Unassembled WGS sequence"/>
</dbReference>
<feature type="domain" description="LysM" evidence="2">
    <location>
        <begin position="171"/>
        <end position="215"/>
    </location>
</feature>
<evidence type="ECO:0000259" key="2">
    <source>
        <dbReference type="PROSITE" id="PS51782"/>
    </source>
</evidence>
<dbReference type="SUPFAM" id="SSF54106">
    <property type="entry name" value="LysM domain"/>
    <property type="match status" value="2"/>
</dbReference>
<dbReference type="InterPro" id="IPR018392">
    <property type="entry name" value="LysM"/>
</dbReference>
<feature type="chain" id="PRO_5001644207" description="LysM domain-containing protein" evidence="1">
    <location>
        <begin position="24"/>
        <end position="252"/>
    </location>
</feature>
<dbReference type="EMBL" id="KK914316">
    <property type="protein sequence ID" value="KDP42016.1"/>
    <property type="molecule type" value="Genomic_DNA"/>
</dbReference>
<evidence type="ECO:0000313" key="3">
    <source>
        <dbReference type="EMBL" id="KDP42016.1"/>
    </source>
</evidence>
<dbReference type="InterPro" id="IPR036779">
    <property type="entry name" value="LysM_dom_sf"/>
</dbReference>
<name>A0A067L0M1_JATCU</name>
<organism evidence="3 4">
    <name type="scientific">Jatropha curcas</name>
    <name type="common">Barbados nut</name>
    <dbReference type="NCBI Taxonomy" id="180498"/>
    <lineage>
        <taxon>Eukaryota</taxon>
        <taxon>Viridiplantae</taxon>
        <taxon>Streptophyta</taxon>
        <taxon>Embryophyta</taxon>
        <taxon>Tracheophyta</taxon>
        <taxon>Spermatophyta</taxon>
        <taxon>Magnoliopsida</taxon>
        <taxon>eudicotyledons</taxon>
        <taxon>Gunneridae</taxon>
        <taxon>Pentapetalae</taxon>
        <taxon>rosids</taxon>
        <taxon>fabids</taxon>
        <taxon>Malpighiales</taxon>
        <taxon>Euphorbiaceae</taxon>
        <taxon>Crotonoideae</taxon>
        <taxon>Jatropheae</taxon>
        <taxon>Jatropha</taxon>
    </lineage>
</organism>
<feature type="domain" description="LysM" evidence="2">
    <location>
        <begin position="107"/>
        <end position="154"/>
    </location>
</feature>
<reference evidence="3 4" key="1">
    <citation type="journal article" date="2014" name="PLoS ONE">
        <title>Global Analysis of Gene Expression Profiles in Physic Nut (Jatropha curcas L.) Seedlings Exposed to Salt Stress.</title>
        <authorList>
            <person name="Zhang L."/>
            <person name="Zhang C."/>
            <person name="Wu P."/>
            <person name="Chen Y."/>
            <person name="Li M."/>
            <person name="Jiang H."/>
            <person name="Wu G."/>
        </authorList>
    </citation>
    <scope>NUCLEOTIDE SEQUENCE [LARGE SCALE GENOMIC DNA]</scope>
    <source>
        <strain evidence="4">cv. GZQX0401</strain>
        <tissue evidence="3">Young leaves</tissue>
    </source>
</reference>
<dbReference type="PROSITE" id="PS51782">
    <property type="entry name" value="LYSM"/>
    <property type="match status" value="2"/>
</dbReference>
<dbReference type="Pfam" id="PF01476">
    <property type="entry name" value="LysM"/>
    <property type="match status" value="2"/>
</dbReference>
<dbReference type="OrthoDB" id="2107166at2759"/>
<feature type="signal peptide" evidence="1">
    <location>
        <begin position="1"/>
        <end position="23"/>
    </location>
</feature>
<sequence>MGFSKEKILYLLFLFSLAAKSAAQVGFKCTQNPSSTCNSLVGYKTPNATTLSHLQNFFGVKDFNSLLGANNLPFFTPSKYTVKKDAVVKIPFPCKCSNGTGVSNKKPIYTIQRGDWLDHIARDVFLALVTYQQIVAVNNITDGNKILVGQELQIPLPCSCDDVGGEKVVHYGHVVESGSSLDLIAQEYGTTMTTLMTLNSIAKASSLMAGQVLDVPLKGTESPDDNYASRISLSWSLLRISLPLIMLSVHLN</sequence>
<proteinExistence type="predicted"/>